<dbReference type="Proteomes" id="UP000466931">
    <property type="component" value="Chromosome"/>
</dbReference>
<feature type="region of interest" description="Disordered" evidence="1">
    <location>
        <begin position="41"/>
        <end position="65"/>
    </location>
</feature>
<keyword evidence="3" id="KW-1185">Reference proteome</keyword>
<reference evidence="2" key="1">
    <citation type="journal article" date="2019" name="Emerg. Microbes Infect.">
        <title>Comprehensive subspecies identification of 175 nontuberculous mycobacteria species based on 7547 genomic profiles.</title>
        <authorList>
            <person name="Matsumoto Y."/>
            <person name="Kinjo T."/>
            <person name="Motooka D."/>
            <person name="Nabeya D."/>
            <person name="Jung N."/>
            <person name="Uechi K."/>
            <person name="Horii T."/>
            <person name="Iida T."/>
            <person name="Fujita J."/>
            <person name="Nakamura S."/>
        </authorList>
    </citation>
    <scope>NUCLEOTIDE SEQUENCE [LARGE SCALE GENOMIC DNA]</scope>
    <source>
        <strain evidence="2">JCM 13671</strain>
    </source>
</reference>
<reference evidence="2" key="2">
    <citation type="submission" date="2020-02" db="EMBL/GenBank/DDBJ databases">
        <authorList>
            <person name="Matsumoto Y."/>
            <person name="Motooka D."/>
            <person name="Nakamura S."/>
        </authorList>
    </citation>
    <scope>NUCLEOTIDE SEQUENCE</scope>
    <source>
        <strain evidence="2">JCM 13671</strain>
    </source>
</reference>
<evidence type="ECO:0000256" key="1">
    <source>
        <dbReference type="SAM" id="MobiDB-lite"/>
    </source>
</evidence>
<evidence type="ECO:0000313" key="2">
    <source>
        <dbReference type="EMBL" id="BBZ32783.1"/>
    </source>
</evidence>
<sequence length="65" mass="6762">MYVVTPAADTRMKTLTSATIATSGVAQTAPVIILNQAPNRVAGSEQDVRESLGARPYKPGHPPGT</sequence>
<evidence type="ECO:0000313" key="3">
    <source>
        <dbReference type="Proteomes" id="UP000466931"/>
    </source>
</evidence>
<accession>A0A7I7XUN8</accession>
<protein>
    <submittedName>
        <fullName evidence="2">Uncharacterized protein</fullName>
    </submittedName>
</protein>
<dbReference type="AlphaFoldDB" id="A0A7I7XUN8"/>
<organism evidence="2 3">
    <name type="scientific">Mycolicibacterium confluentis</name>
    <dbReference type="NCBI Taxonomy" id="28047"/>
    <lineage>
        <taxon>Bacteria</taxon>
        <taxon>Bacillati</taxon>
        <taxon>Actinomycetota</taxon>
        <taxon>Actinomycetes</taxon>
        <taxon>Mycobacteriales</taxon>
        <taxon>Mycobacteriaceae</taxon>
        <taxon>Mycolicibacterium</taxon>
    </lineage>
</organism>
<gene>
    <name evidence="2" type="ORF">MCNF_13880</name>
</gene>
<name>A0A7I7XUN8_9MYCO</name>
<proteinExistence type="predicted"/>
<dbReference type="EMBL" id="AP022612">
    <property type="protein sequence ID" value="BBZ32783.1"/>
    <property type="molecule type" value="Genomic_DNA"/>
</dbReference>